<dbReference type="InterPro" id="IPR000286">
    <property type="entry name" value="HDACs"/>
</dbReference>
<name>A0A3S2Y067_9PROT</name>
<dbReference type="EMBL" id="SADE01000004">
    <property type="protein sequence ID" value="RVU33891.1"/>
    <property type="molecule type" value="Genomic_DNA"/>
</dbReference>
<evidence type="ECO:0000256" key="2">
    <source>
        <dbReference type="ARBA" id="ARBA00005947"/>
    </source>
</evidence>
<comment type="pathway">
    <text evidence="1">Ketone degradation; acetoin degradation.</text>
</comment>
<dbReference type="RefSeq" id="WP_127767921.1">
    <property type="nucleotide sequence ID" value="NZ_SADE01000004.1"/>
</dbReference>
<keyword evidence="7" id="KW-1185">Reference proteome</keyword>
<comment type="caution">
    <text evidence="6">The sequence shown here is derived from an EMBL/GenBank/DDBJ whole genome shotgun (WGS) entry which is preliminary data.</text>
</comment>
<feature type="domain" description="Histone deacetylase" evidence="5">
    <location>
        <begin position="22"/>
        <end position="304"/>
    </location>
</feature>
<dbReference type="GO" id="GO:0004407">
    <property type="term" value="F:histone deacetylase activity"/>
    <property type="evidence" value="ECO:0007669"/>
    <property type="project" value="TreeGrafter"/>
</dbReference>
<dbReference type="SUPFAM" id="SSF52768">
    <property type="entry name" value="Arginase/deacetylase"/>
    <property type="match status" value="1"/>
</dbReference>
<dbReference type="InterPro" id="IPR037138">
    <property type="entry name" value="His_deacetylse_dom_sf"/>
</dbReference>
<evidence type="ECO:0000313" key="6">
    <source>
        <dbReference type="EMBL" id="RVU33891.1"/>
    </source>
</evidence>
<dbReference type="CDD" id="cd09994">
    <property type="entry name" value="HDAC_AcuC_like"/>
    <property type="match status" value="1"/>
</dbReference>
<reference evidence="7" key="1">
    <citation type="submission" date="2019-01" db="EMBL/GenBank/DDBJ databases">
        <title>Gri0909 isolated from a small marine red alga.</title>
        <authorList>
            <person name="Kim J."/>
            <person name="Jeong S.E."/>
            <person name="Jeon C.O."/>
        </authorList>
    </citation>
    <scope>NUCLEOTIDE SEQUENCE [LARGE SCALE GENOMIC DNA]</scope>
    <source>
        <strain evidence="7">Gri0909</strain>
    </source>
</reference>
<dbReference type="PANTHER" id="PTHR10625">
    <property type="entry name" value="HISTONE DEACETYLASE HDAC1-RELATED"/>
    <property type="match status" value="1"/>
</dbReference>
<evidence type="ECO:0000256" key="4">
    <source>
        <dbReference type="ARBA" id="ARBA00022627"/>
    </source>
</evidence>
<dbReference type="InterPro" id="IPR023801">
    <property type="entry name" value="His_deacetylse_dom"/>
</dbReference>
<dbReference type="GO" id="GO:0040029">
    <property type="term" value="P:epigenetic regulation of gene expression"/>
    <property type="evidence" value="ECO:0007669"/>
    <property type="project" value="TreeGrafter"/>
</dbReference>
<dbReference type="OrthoDB" id="9808367at2"/>
<dbReference type="PANTHER" id="PTHR10625:SF10">
    <property type="entry name" value="HISTONE DEACETYLASE HDAC1"/>
    <property type="match status" value="1"/>
</dbReference>
<evidence type="ECO:0000256" key="1">
    <source>
        <dbReference type="ARBA" id="ARBA00005101"/>
    </source>
</evidence>
<evidence type="ECO:0000313" key="7">
    <source>
        <dbReference type="Proteomes" id="UP000287447"/>
    </source>
</evidence>
<accession>A0A3S2Y067</accession>
<dbReference type="PRINTS" id="PR01270">
    <property type="entry name" value="HDASUPER"/>
</dbReference>
<dbReference type="Gene3D" id="3.40.800.20">
    <property type="entry name" value="Histone deacetylase domain"/>
    <property type="match status" value="1"/>
</dbReference>
<evidence type="ECO:0000256" key="3">
    <source>
        <dbReference type="ARBA" id="ARBA00020218"/>
    </source>
</evidence>
<dbReference type="GO" id="GO:0045150">
    <property type="term" value="P:acetoin catabolic process"/>
    <property type="evidence" value="ECO:0007669"/>
    <property type="project" value="UniProtKB-UniPathway"/>
</dbReference>
<sequence>MLTRPHYISSDIYRSSHLGRGHPLSIPRVSVVTDLIRALGWMDPKVYHDAPMATVAQLARFHDRTYIETVRRAEADGRLPDDLKRRYHIGINGNPIYREVFRRPATTAGASVYAAGLLKQGGVVHSPAGGTHHGRRDQASGFCFFNDPVLGILAMLDQGLERIAYVDLDAHHGDGVQDAFHDDDRVMTISIHEAGRWPYSGAVDDRAGGMARNLPVLPGFNDDEHAFLMENAVLPLLDWFEPQALVIQGGCDALQDDPLSKLSLSNNALLRAVRQMRPMAPRVLVLGGGGYNPWAVARCWTGYWGLLNGFDVRATLPEVARAVLESLTWRRKQGKNPPAHWFIQLHDMPNHGPIRDETRSLAGQILAGL</sequence>
<protein>
    <recommendedName>
        <fullName evidence="3">Acetoin utilization protein AcuC</fullName>
    </recommendedName>
</protein>
<dbReference type="UniPathway" id="UPA00040"/>
<gene>
    <name evidence="6" type="ORF">EOI86_22425</name>
</gene>
<keyword evidence="4" id="KW-0006">Acetoin catabolism</keyword>
<organism evidence="6 7">
    <name type="scientific">Hwanghaeella grinnelliae</name>
    <dbReference type="NCBI Taxonomy" id="2500179"/>
    <lineage>
        <taxon>Bacteria</taxon>
        <taxon>Pseudomonadati</taxon>
        <taxon>Pseudomonadota</taxon>
        <taxon>Alphaproteobacteria</taxon>
        <taxon>Rhodospirillales</taxon>
        <taxon>Rhodospirillaceae</taxon>
        <taxon>Hwanghaeella</taxon>
    </lineage>
</organism>
<evidence type="ECO:0000259" key="5">
    <source>
        <dbReference type="Pfam" id="PF00850"/>
    </source>
</evidence>
<dbReference type="AlphaFoldDB" id="A0A3S2Y067"/>
<comment type="similarity">
    <text evidence="2">Belongs to the histone deacetylase family.</text>
</comment>
<dbReference type="Pfam" id="PF00850">
    <property type="entry name" value="Hist_deacetyl"/>
    <property type="match status" value="1"/>
</dbReference>
<proteinExistence type="inferred from homology"/>
<dbReference type="InterPro" id="IPR023696">
    <property type="entry name" value="Ureohydrolase_dom_sf"/>
</dbReference>
<dbReference type="Proteomes" id="UP000287447">
    <property type="component" value="Unassembled WGS sequence"/>
</dbReference>
<dbReference type="InterPro" id="IPR003085">
    <property type="entry name" value="AcuC"/>
</dbReference>